<evidence type="ECO:0000256" key="7">
    <source>
        <dbReference type="PROSITE-ProRule" id="PRU01091"/>
    </source>
</evidence>
<dbReference type="AlphaFoldDB" id="A0A0R2JKL8"/>
<feature type="domain" description="Response regulatory" evidence="8">
    <location>
        <begin position="3"/>
        <end position="117"/>
    </location>
</feature>
<feature type="modified residue" description="4-aspartylphosphate" evidence="6">
    <location>
        <position position="52"/>
    </location>
</feature>
<dbReference type="PROSITE" id="PS50110">
    <property type="entry name" value="RESPONSE_REGULATORY"/>
    <property type="match status" value="1"/>
</dbReference>
<dbReference type="OrthoDB" id="9790442at2"/>
<dbReference type="SUPFAM" id="SSF46894">
    <property type="entry name" value="C-terminal effector domain of the bipartite response regulators"/>
    <property type="match status" value="1"/>
</dbReference>
<evidence type="ECO:0000313" key="11">
    <source>
        <dbReference type="Proteomes" id="UP000051655"/>
    </source>
</evidence>
<accession>A0A0R2JKL8</accession>
<dbReference type="Gene3D" id="1.10.10.10">
    <property type="entry name" value="Winged helix-like DNA-binding domain superfamily/Winged helix DNA-binding domain"/>
    <property type="match status" value="1"/>
</dbReference>
<reference evidence="10 11" key="1">
    <citation type="journal article" date="2015" name="Genome Announc.">
        <title>Expanding the biotechnology potential of lactobacilli through comparative genomics of 213 strains and associated genera.</title>
        <authorList>
            <person name="Sun Z."/>
            <person name="Harris H.M."/>
            <person name="McCann A."/>
            <person name="Guo C."/>
            <person name="Argimon S."/>
            <person name="Zhang W."/>
            <person name="Yang X."/>
            <person name="Jeffery I.B."/>
            <person name="Cooney J.C."/>
            <person name="Kagawa T.F."/>
            <person name="Liu W."/>
            <person name="Song Y."/>
            <person name="Salvetti E."/>
            <person name="Wrobel A."/>
            <person name="Rasinkangas P."/>
            <person name="Parkhill J."/>
            <person name="Rea M.C."/>
            <person name="O'Sullivan O."/>
            <person name="Ritari J."/>
            <person name="Douillard F.P."/>
            <person name="Paul Ross R."/>
            <person name="Yang R."/>
            <person name="Briner A.E."/>
            <person name="Felis G.E."/>
            <person name="de Vos W.M."/>
            <person name="Barrangou R."/>
            <person name="Klaenhammer T.R."/>
            <person name="Caufield P.W."/>
            <person name="Cui Y."/>
            <person name="Zhang H."/>
            <person name="O'Toole P.W."/>
        </authorList>
    </citation>
    <scope>NUCLEOTIDE SEQUENCE [LARGE SCALE GENOMIC DNA]</scope>
    <source>
        <strain evidence="10 11">DSM 20593</strain>
    </source>
</reference>
<gene>
    <name evidence="10" type="ORF">IV73_GL000692</name>
</gene>
<comment type="caution">
    <text evidence="10">The sequence shown here is derived from an EMBL/GenBank/DDBJ whole genome shotgun (WGS) entry which is preliminary data.</text>
</comment>
<evidence type="ECO:0000259" key="9">
    <source>
        <dbReference type="PROSITE" id="PS51755"/>
    </source>
</evidence>
<dbReference type="Pfam" id="PF00486">
    <property type="entry name" value="Trans_reg_C"/>
    <property type="match status" value="1"/>
</dbReference>
<dbReference type="InterPro" id="IPR011006">
    <property type="entry name" value="CheY-like_superfamily"/>
</dbReference>
<dbReference type="InterPro" id="IPR001789">
    <property type="entry name" value="Sig_transdc_resp-reg_receiver"/>
</dbReference>
<dbReference type="RefSeq" id="WP_057754825.1">
    <property type="nucleotide sequence ID" value="NZ_JQBP01000003.1"/>
</dbReference>
<dbReference type="InterPro" id="IPR001867">
    <property type="entry name" value="OmpR/PhoB-type_DNA-bd"/>
</dbReference>
<dbReference type="STRING" id="1616.IV73_GL000692"/>
<dbReference type="PROSITE" id="PS51755">
    <property type="entry name" value="OMPR_PHOB"/>
    <property type="match status" value="1"/>
</dbReference>
<dbReference type="EMBL" id="JQBP01000003">
    <property type="protein sequence ID" value="KRN74938.1"/>
    <property type="molecule type" value="Genomic_DNA"/>
</dbReference>
<dbReference type="Proteomes" id="UP000051655">
    <property type="component" value="Unassembled WGS sequence"/>
</dbReference>
<dbReference type="InterPro" id="IPR036388">
    <property type="entry name" value="WH-like_DNA-bd_sf"/>
</dbReference>
<dbReference type="PATRIC" id="fig|1616.3.peg.712"/>
<feature type="DNA-binding region" description="OmpR/PhoB-type" evidence="7">
    <location>
        <begin position="135"/>
        <end position="235"/>
    </location>
</feature>
<evidence type="ECO:0000313" key="10">
    <source>
        <dbReference type="EMBL" id="KRN74938.1"/>
    </source>
</evidence>
<keyword evidence="2" id="KW-0902">Two-component regulatory system</keyword>
<organism evidence="10 11">
    <name type="scientific">Weissella kandleri</name>
    <dbReference type="NCBI Taxonomy" id="1616"/>
    <lineage>
        <taxon>Bacteria</taxon>
        <taxon>Bacillati</taxon>
        <taxon>Bacillota</taxon>
        <taxon>Bacilli</taxon>
        <taxon>Lactobacillales</taxon>
        <taxon>Lactobacillaceae</taxon>
        <taxon>Weissella</taxon>
    </lineage>
</organism>
<keyword evidence="11" id="KW-1185">Reference proteome</keyword>
<dbReference type="FunFam" id="3.40.50.2300:FF:000001">
    <property type="entry name" value="DNA-binding response regulator PhoB"/>
    <property type="match status" value="1"/>
</dbReference>
<dbReference type="CDD" id="cd00383">
    <property type="entry name" value="trans_reg_C"/>
    <property type="match status" value="1"/>
</dbReference>
<evidence type="ECO:0000256" key="6">
    <source>
        <dbReference type="PROSITE-ProRule" id="PRU00169"/>
    </source>
</evidence>
<dbReference type="GO" id="GO:0006355">
    <property type="term" value="P:regulation of DNA-templated transcription"/>
    <property type="evidence" value="ECO:0007669"/>
    <property type="project" value="InterPro"/>
</dbReference>
<keyword evidence="3" id="KW-0805">Transcription regulation</keyword>
<dbReference type="SMART" id="SM00862">
    <property type="entry name" value="Trans_reg_C"/>
    <property type="match status" value="1"/>
</dbReference>
<dbReference type="GO" id="GO:0005829">
    <property type="term" value="C:cytosol"/>
    <property type="evidence" value="ECO:0007669"/>
    <property type="project" value="TreeGrafter"/>
</dbReference>
<dbReference type="SUPFAM" id="SSF52172">
    <property type="entry name" value="CheY-like"/>
    <property type="match status" value="1"/>
</dbReference>
<dbReference type="SMART" id="SM00448">
    <property type="entry name" value="REC"/>
    <property type="match status" value="1"/>
</dbReference>
<dbReference type="GO" id="GO:0000976">
    <property type="term" value="F:transcription cis-regulatory region binding"/>
    <property type="evidence" value="ECO:0007669"/>
    <property type="project" value="TreeGrafter"/>
</dbReference>
<dbReference type="Gene3D" id="6.10.250.690">
    <property type="match status" value="1"/>
</dbReference>
<evidence type="ECO:0000256" key="1">
    <source>
        <dbReference type="ARBA" id="ARBA00022553"/>
    </source>
</evidence>
<evidence type="ECO:0000256" key="3">
    <source>
        <dbReference type="ARBA" id="ARBA00023015"/>
    </source>
</evidence>
<protein>
    <submittedName>
        <fullName evidence="10">Uncharacterized protein</fullName>
    </submittedName>
</protein>
<keyword evidence="5" id="KW-0804">Transcription</keyword>
<proteinExistence type="predicted"/>
<name>A0A0R2JKL8_9LACO</name>
<keyword evidence="4 7" id="KW-0238">DNA-binding</keyword>
<evidence type="ECO:0000259" key="8">
    <source>
        <dbReference type="PROSITE" id="PS50110"/>
    </source>
</evidence>
<dbReference type="GO" id="GO:0032993">
    <property type="term" value="C:protein-DNA complex"/>
    <property type="evidence" value="ECO:0007669"/>
    <property type="project" value="TreeGrafter"/>
</dbReference>
<evidence type="ECO:0000256" key="4">
    <source>
        <dbReference type="ARBA" id="ARBA00023125"/>
    </source>
</evidence>
<dbReference type="Pfam" id="PF00072">
    <property type="entry name" value="Response_reg"/>
    <property type="match status" value="1"/>
</dbReference>
<sequence>MAKILVVDDEPAILTLLKYNLEQNQFEVVTAIDGESALDQMRQQNFDVMILDIMLPKISGIGLTQHLRAQNDLTPILMLTALDSENDTIQGLEAGADDYLPKPFKTRELIARVRALLRRTKDAEVSKQHAEMTVTQWLTVGNLKIDVKQQLVYKKNQLLRLTPKELALLIYMVEHANLVLSRTEIARGAWGIQVDGLDTRMIDMHVANLRDKLEEQPKTPKILKTVRGVGYRFEMKNEK</sequence>
<dbReference type="InterPro" id="IPR039420">
    <property type="entry name" value="WalR-like"/>
</dbReference>
<evidence type="ECO:0000256" key="2">
    <source>
        <dbReference type="ARBA" id="ARBA00023012"/>
    </source>
</evidence>
<dbReference type="PANTHER" id="PTHR48111:SF40">
    <property type="entry name" value="PHOSPHATE REGULON TRANSCRIPTIONAL REGULATORY PROTEIN PHOB"/>
    <property type="match status" value="1"/>
</dbReference>
<dbReference type="InterPro" id="IPR016032">
    <property type="entry name" value="Sig_transdc_resp-reg_C-effctor"/>
</dbReference>
<dbReference type="CDD" id="cd17574">
    <property type="entry name" value="REC_OmpR"/>
    <property type="match status" value="1"/>
</dbReference>
<keyword evidence="1 6" id="KW-0597">Phosphoprotein</keyword>
<evidence type="ECO:0000256" key="5">
    <source>
        <dbReference type="ARBA" id="ARBA00023163"/>
    </source>
</evidence>
<feature type="domain" description="OmpR/PhoB-type" evidence="9">
    <location>
        <begin position="135"/>
        <end position="235"/>
    </location>
</feature>
<dbReference type="Gene3D" id="3.40.50.2300">
    <property type="match status" value="1"/>
</dbReference>
<dbReference type="GO" id="GO:0000156">
    <property type="term" value="F:phosphorelay response regulator activity"/>
    <property type="evidence" value="ECO:0007669"/>
    <property type="project" value="TreeGrafter"/>
</dbReference>
<dbReference type="PANTHER" id="PTHR48111">
    <property type="entry name" value="REGULATOR OF RPOS"/>
    <property type="match status" value="1"/>
</dbReference>